<protein>
    <submittedName>
        <fullName evidence="1">Uncharacterized protein</fullName>
    </submittedName>
</protein>
<organism evidence="1 2">
    <name type="scientific">Cohnella zeiphila</name>
    <dbReference type="NCBI Taxonomy" id="2761120"/>
    <lineage>
        <taxon>Bacteria</taxon>
        <taxon>Bacillati</taxon>
        <taxon>Bacillota</taxon>
        <taxon>Bacilli</taxon>
        <taxon>Bacillales</taxon>
        <taxon>Paenibacillaceae</taxon>
        <taxon>Cohnella</taxon>
    </lineage>
</organism>
<dbReference type="RefSeq" id="WP_185130982.1">
    <property type="nucleotide sequence ID" value="NZ_JACJVO010000025.1"/>
</dbReference>
<gene>
    <name evidence="1" type="ORF">H7C18_20550</name>
</gene>
<keyword evidence="2" id="KW-1185">Reference proteome</keyword>
<name>A0A7X0SNM5_9BACL</name>
<proteinExistence type="predicted"/>
<reference evidence="1 2" key="1">
    <citation type="submission" date="2020-08" db="EMBL/GenBank/DDBJ databases">
        <title>Cohnella phylogeny.</title>
        <authorList>
            <person name="Dunlap C."/>
        </authorList>
    </citation>
    <scope>NUCLEOTIDE SEQUENCE [LARGE SCALE GENOMIC DNA]</scope>
    <source>
        <strain evidence="1 2">CBP 2801</strain>
    </source>
</reference>
<evidence type="ECO:0000313" key="1">
    <source>
        <dbReference type="EMBL" id="MBB6733317.1"/>
    </source>
</evidence>
<dbReference type="Proteomes" id="UP000564644">
    <property type="component" value="Unassembled WGS sequence"/>
</dbReference>
<comment type="caution">
    <text evidence="1">The sequence shown here is derived from an EMBL/GenBank/DDBJ whole genome shotgun (WGS) entry which is preliminary data.</text>
</comment>
<dbReference type="EMBL" id="JACJVO010000025">
    <property type="protein sequence ID" value="MBB6733317.1"/>
    <property type="molecule type" value="Genomic_DNA"/>
</dbReference>
<accession>A0A7X0SNM5</accession>
<dbReference type="AlphaFoldDB" id="A0A7X0SNM5"/>
<sequence length="224" mass="23918">MTEKDGLTVARLPEALAGQLRTAAGQAVLRLEVTPLPGGEPNPAAFLYGTFAVASAGPYAAKDSRQWRTKGPFRLTACGPADPADLIASGYPFADEPATFVKTVPLQGERGIAEGAMRLTGVKGAAARVRLDDLELGWCRGPDWSVALPAGLPPGEHALTVELYPSTFNKFGPHRHIDGDRQVTSPAQYEGVKNYADRPDAPERTLGDDWHFVQWGIGGPAEFL</sequence>
<evidence type="ECO:0000313" key="2">
    <source>
        <dbReference type="Proteomes" id="UP000564644"/>
    </source>
</evidence>